<reference evidence="12" key="1">
    <citation type="journal article" date="2020" name="mSystems">
        <title>Genome- and Community-Level Interaction Insights into Carbon Utilization and Element Cycling Functions of Hydrothermarchaeota in Hydrothermal Sediment.</title>
        <authorList>
            <person name="Zhou Z."/>
            <person name="Liu Y."/>
            <person name="Xu W."/>
            <person name="Pan J."/>
            <person name="Luo Z.H."/>
            <person name="Li M."/>
        </authorList>
    </citation>
    <scope>NUCLEOTIDE SEQUENCE [LARGE SCALE GENOMIC DNA]</scope>
    <source>
        <strain evidence="12">SpSt-114</strain>
    </source>
</reference>
<evidence type="ECO:0000256" key="6">
    <source>
        <dbReference type="ARBA" id="ARBA00022801"/>
    </source>
</evidence>
<evidence type="ECO:0000256" key="8">
    <source>
        <dbReference type="ARBA" id="ARBA00050488"/>
    </source>
</evidence>
<dbReference type="SMART" id="SM00851">
    <property type="entry name" value="MGS"/>
    <property type="match status" value="1"/>
</dbReference>
<dbReference type="SMART" id="SM00798">
    <property type="entry name" value="AICARFT_IMPCHas"/>
    <property type="match status" value="1"/>
</dbReference>
<dbReference type="GO" id="GO:0004643">
    <property type="term" value="F:phosphoribosylaminoimidazolecarboxamide formyltransferase activity"/>
    <property type="evidence" value="ECO:0007669"/>
    <property type="project" value="UniProtKB-UniRule"/>
</dbReference>
<comment type="similarity">
    <text evidence="3 10">Belongs to the PurH family.</text>
</comment>
<keyword evidence="6 10" id="KW-0378">Hydrolase</keyword>
<dbReference type="Gene3D" id="3.40.50.1380">
    <property type="entry name" value="Methylglyoxal synthase-like domain"/>
    <property type="match status" value="1"/>
</dbReference>
<proteinExistence type="inferred from homology"/>
<dbReference type="InterPro" id="IPR016193">
    <property type="entry name" value="Cytidine_deaminase-like"/>
</dbReference>
<dbReference type="PROSITE" id="PS51855">
    <property type="entry name" value="MGS"/>
    <property type="match status" value="1"/>
</dbReference>
<protein>
    <recommendedName>
        <fullName evidence="10">Bifunctional purine biosynthesis protein PurH</fullName>
    </recommendedName>
    <domain>
        <recommendedName>
            <fullName evidence="10">Phosphoribosylaminoimidazolecarboxamide formyltransferase</fullName>
            <ecNumber evidence="10">2.1.2.3</ecNumber>
        </recommendedName>
        <alternativeName>
            <fullName evidence="10">AICAR transformylase</fullName>
        </alternativeName>
    </domain>
    <domain>
        <recommendedName>
            <fullName evidence="10">IMP cyclohydrolase</fullName>
            <ecNumber evidence="10">3.5.4.10</ecNumber>
        </recommendedName>
        <alternativeName>
            <fullName evidence="10">ATIC</fullName>
        </alternativeName>
        <alternativeName>
            <fullName evidence="10">IMP synthase</fullName>
        </alternativeName>
        <alternativeName>
            <fullName evidence="10">Inosinicase</fullName>
        </alternativeName>
    </domain>
</protein>
<comment type="pathway">
    <text evidence="1 10">Purine metabolism; IMP biosynthesis via de novo pathway; IMP from 5-formamido-1-(5-phospho-D-ribosyl)imidazole-4-carboxamide: step 1/1.</text>
</comment>
<evidence type="ECO:0000256" key="1">
    <source>
        <dbReference type="ARBA" id="ARBA00004844"/>
    </source>
</evidence>
<organism evidence="12">
    <name type="scientific">Thermocrinis ruber</name>
    <dbReference type="NCBI Taxonomy" id="75906"/>
    <lineage>
        <taxon>Bacteria</taxon>
        <taxon>Pseudomonadati</taxon>
        <taxon>Aquificota</taxon>
        <taxon>Aquificia</taxon>
        <taxon>Aquificales</taxon>
        <taxon>Aquificaceae</taxon>
        <taxon>Thermocrinis</taxon>
    </lineage>
</organism>
<sequence length="505" mass="56464">MRALISVYYKEGVEELAKALQELGYEIISSSSTAKYLTERGLKVREIEQITNFPEIFGGRVKTLHPFIHGGILMRDWVEEDKRQAKELGIEPIDVVVVNLYPFEEKLTEGLEERELMEFVDIGGPALIRASAKNFYRVLVVCDPADYRWVAQKLREKSLTLEDRKYLAVKAFSLTAYYDALISNALANLFGLSEMFSQMAIPLKLVKGLRYGENPHQKGWLFSNPLEGLGIANSEVLQGKEMSFNNYLDADSALKLVFQFEKPACAIVKHNNPCGTALGESPSEAFLKAKEADPESAFGGIVAFNCKVDEECAKLLTEMFLEVVVAPEYEPKALEILSTKKNLRVIRSLGFSYYWDIKKVSGGYLLQEEDTTNWERWEVVSKRAPTEREVKDLEFAFKVCKFAKSNAVVLAKNGQTLGIGTGNTSRVDSLRCAIAKAKRFGFDLKGAVMASEAFLPFRDSVDICAQEGITAIVQPGGSIRDKEVISACDEHGIALIFTGTRHFRH</sequence>
<keyword evidence="5 10" id="KW-0658">Purine biosynthesis</keyword>
<dbReference type="PANTHER" id="PTHR11692">
    <property type="entry name" value="BIFUNCTIONAL PURINE BIOSYNTHESIS PROTEIN PURH"/>
    <property type="match status" value="1"/>
</dbReference>
<evidence type="ECO:0000256" key="3">
    <source>
        <dbReference type="ARBA" id="ARBA00007667"/>
    </source>
</evidence>
<name>A0A7C5WYU2_9AQUI</name>
<evidence type="ECO:0000256" key="4">
    <source>
        <dbReference type="ARBA" id="ARBA00022679"/>
    </source>
</evidence>
<dbReference type="NCBIfam" id="NF002049">
    <property type="entry name" value="PRK00881.1"/>
    <property type="match status" value="1"/>
</dbReference>
<dbReference type="EC" id="2.1.2.3" evidence="10"/>
<keyword evidence="4 10" id="KW-0808">Transferase</keyword>
<comment type="catalytic activity">
    <reaction evidence="8 10">
        <text>(6R)-10-formyltetrahydrofolate + 5-amino-1-(5-phospho-beta-D-ribosyl)imidazole-4-carboxamide = 5-formamido-1-(5-phospho-D-ribosyl)imidazole-4-carboxamide + (6S)-5,6,7,8-tetrahydrofolate</text>
        <dbReference type="Rhea" id="RHEA:22192"/>
        <dbReference type="ChEBI" id="CHEBI:57453"/>
        <dbReference type="ChEBI" id="CHEBI:58467"/>
        <dbReference type="ChEBI" id="CHEBI:58475"/>
        <dbReference type="ChEBI" id="CHEBI:195366"/>
        <dbReference type="EC" id="2.1.2.3"/>
    </reaction>
</comment>
<comment type="catalytic activity">
    <reaction evidence="9 10">
        <text>IMP + H2O = 5-formamido-1-(5-phospho-D-ribosyl)imidazole-4-carboxamide</text>
        <dbReference type="Rhea" id="RHEA:18445"/>
        <dbReference type="ChEBI" id="CHEBI:15377"/>
        <dbReference type="ChEBI" id="CHEBI:58053"/>
        <dbReference type="ChEBI" id="CHEBI:58467"/>
        <dbReference type="EC" id="3.5.4.10"/>
    </reaction>
</comment>
<dbReference type="InterPro" id="IPR024051">
    <property type="entry name" value="AICAR_Tfase_dup_dom_sf"/>
</dbReference>
<dbReference type="Pfam" id="PF02142">
    <property type="entry name" value="MGS"/>
    <property type="match status" value="1"/>
</dbReference>
<dbReference type="Pfam" id="PF01808">
    <property type="entry name" value="AICARFT_IMPCHas"/>
    <property type="match status" value="1"/>
</dbReference>
<dbReference type="SUPFAM" id="SSF53927">
    <property type="entry name" value="Cytidine deaminase-like"/>
    <property type="match status" value="1"/>
</dbReference>
<evidence type="ECO:0000256" key="2">
    <source>
        <dbReference type="ARBA" id="ARBA00004954"/>
    </source>
</evidence>
<keyword evidence="7 10" id="KW-0511">Multifunctional enzyme</keyword>
<comment type="pathway">
    <text evidence="2 10">Purine metabolism; IMP biosynthesis via de novo pathway; 5-formamido-1-(5-phospho-D-ribosyl)imidazole-4-carboxamide from 5-amino-1-(5-phospho-D-ribosyl)imidazole-4-carboxamide (10-formyl THF route): step 1/1.</text>
</comment>
<dbReference type="FunFam" id="3.40.50.1380:FF:000001">
    <property type="entry name" value="Bifunctional purine biosynthesis protein PurH"/>
    <property type="match status" value="1"/>
</dbReference>
<accession>A0A7C5WYU2</accession>
<comment type="domain">
    <text evidence="10">The IMP cyclohydrolase activity resides in the N-terminal region.</text>
</comment>
<evidence type="ECO:0000256" key="10">
    <source>
        <dbReference type="HAMAP-Rule" id="MF_00139"/>
    </source>
</evidence>
<dbReference type="FunFam" id="3.40.140.20:FF:000001">
    <property type="entry name" value="Bifunctional purine biosynthesis protein PurH"/>
    <property type="match status" value="1"/>
</dbReference>
<dbReference type="CDD" id="cd01421">
    <property type="entry name" value="IMPCH"/>
    <property type="match status" value="1"/>
</dbReference>
<evidence type="ECO:0000313" key="12">
    <source>
        <dbReference type="EMBL" id="HHO73810.1"/>
    </source>
</evidence>
<dbReference type="HAMAP" id="MF_00139">
    <property type="entry name" value="PurH"/>
    <property type="match status" value="1"/>
</dbReference>
<evidence type="ECO:0000256" key="5">
    <source>
        <dbReference type="ARBA" id="ARBA00022755"/>
    </source>
</evidence>
<dbReference type="UniPathway" id="UPA00074">
    <property type="reaction ID" value="UER00133"/>
</dbReference>
<dbReference type="AlphaFoldDB" id="A0A7C5WYU2"/>
<dbReference type="GO" id="GO:0005829">
    <property type="term" value="C:cytosol"/>
    <property type="evidence" value="ECO:0007669"/>
    <property type="project" value="TreeGrafter"/>
</dbReference>
<dbReference type="Gene3D" id="3.40.140.20">
    <property type="match status" value="2"/>
</dbReference>
<dbReference type="GO" id="GO:0003937">
    <property type="term" value="F:IMP cyclohydrolase activity"/>
    <property type="evidence" value="ECO:0007669"/>
    <property type="project" value="UniProtKB-UniRule"/>
</dbReference>
<dbReference type="InterPro" id="IPR011607">
    <property type="entry name" value="MGS-like_dom"/>
</dbReference>
<dbReference type="PANTHER" id="PTHR11692:SF0">
    <property type="entry name" value="BIFUNCTIONAL PURINE BIOSYNTHESIS PROTEIN ATIC"/>
    <property type="match status" value="1"/>
</dbReference>
<dbReference type="PIRSF" id="PIRSF000414">
    <property type="entry name" value="AICARFT_IMPCHas"/>
    <property type="match status" value="1"/>
</dbReference>
<dbReference type="InterPro" id="IPR036914">
    <property type="entry name" value="MGS-like_dom_sf"/>
</dbReference>
<dbReference type="NCBIfam" id="TIGR00355">
    <property type="entry name" value="purH"/>
    <property type="match status" value="1"/>
</dbReference>
<feature type="domain" description="MGS-like" evidence="11">
    <location>
        <begin position="1"/>
        <end position="142"/>
    </location>
</feature>
<comment type="caution">
    <text evidence="12">The sequence shown here is derived from an EMBL/GenBank/DDBJ whole genome shotgun (WGS) entry which is preliminary data.</text>
</comment>
<dbReference type="EC" id="3.5.4.10" evidence="10"/>
<evidence type="ECO:0000256" key="9">
    <source>
        <dbReference type="ARBA" id="ARBA00050687"/>
    </source>
</evidence>
<dbReference type="SUPFAM" id="SSF52335">
    <property type="entry name" value="Methylglyoxal synthase-like"/>
    <property type="match status" value="1"/>
</dbReference>
<evidence type="ECO:0000256" key="7">
    <source>
        <dbReference type="ARBA" id="ARBA00023268"/>
    </source>
</evidence>
<dbReference type="EMBL" id="DSAC01000050">
    <property type="protein sequence ID" value="HHO73810.1"/>
    <property type="molecule type" value="Genomic_DNA"/>
</dbReference>
<gene>
    <name evidence="10 12" type="primary">purH</name>
    <name evidence="12" type="ORF">ENN04_04145</name>
</gene>
<evidence type="ECO:0000259" key="11">
    <source>
        <dbReference type="PROSITE" id="PS51855"/>
    </source>
</evidence>
<dbReference type="GO" id="GO:0006189">
    <property type="term" value="P:'de novo' IMP biosynthetic process"/>
    <property type="evidence" value="ECO:0007669"/>
    <property type="project" value="UniProtKB-UniRule"/>
</dbReference>
<dbReference type="InterPro" id="IPR002695">
    <property type="entry name" value="PurH-like"/>
</dbReference>